<evidence type="ECO:0000313" key="7">
    <source>
        <dbReference type="Proteomes" id="UP000548423"/>
    </source>
</evidence>
<dbReference type="InterPro" id="IPR000887">
    <property type="entry name" value="Aldlse_KDPG_KHG"/>
</dbReference>
<comment type="similarity">
    <text evidence="2">Belongs to the KHG/KDPG aldolase family.</text>
</comment>
<dbReference type="Pfam" id="PF01081">
    <property type="entry name" value="Aldolase"/>
    <property type="match status" value="1"/>
</dbReference>
<comment type="caution">
    <text evidence="6">The sequence shown here is derived from an EMBL/GenBank/DDBJ whole genome shotgun (WGS) entry which is preliminary data.</text>
</comment>
<dbReference type="EC" id="4.1.2.14" evidence="6"/>
<proteinExistence type="inferred from homology"/>
<evidence type="ECO:0000256" key="1">
    <source>
        <dbReference type="ARBA" id="ARBA00004761"/>
    </source>
</evidence>
<gene>
    <name evidence="6" type="ORF">F4694_002507</name>
</gene>
<evidence type="ECO:0000256" key="2">
    <source>
        <dbReference type="ARBA" id="ARBA00006906"/>
    </source>
</evidence>
<name>A0A852TAB5_9BACI</name>
<comment type="subunit">
    <text evidence="3">Homotrimer.</text>
</comment>
<dbReference type="PANTHER" id="PTHR30246:SF1">
    <property type="entry name" value="2-DEHYDRO-3-DEOXY-6-PHOSPHOGALACTONATE ALDOLASE-RELATED"/>
    <property type="match status" value="1"/>
</dbReference>
<sequence length="218" mass="23505">MENALSNRLNTVNELLDAKIISILRHVPDSHLLDVVGVLIESGIRAIEVTLNSKNAIYHIEEIARVYGNSVLLGAGTVTNGQDVVDAYNAGARYILTPYVAESVVVSSQSKEMPVIMGAMTPTEVANSKAMGADLIKIFPAERLGSGYIKDILAPLDDIKIFVVGGINSSNAKEYLDAGAVGIGVGGNLVDNRMFLTENWKEMLSNKAQAFEWLKREG</sequence>
<dbReference type="EC" id="4.1.3.42" evidence="6"/>
<reference evidence="7" key="1">
    <citation type="submission" date="2020-07" db="EMBL/GenBank/DDBJ databases">
        <authorList>
            <person name="Partida-Martinez L."/>
            <person name="Huntemann M."/>
            <person name="Clum A."/>
            <person name="Wang J."/>
            <person name="Palaniappan K."/>
            <person name="Ritter S."/>
            <person name="Chen I.-M."/>
            <person name="Stamatis D."/>
            <person name="Reddy T."/>
            <person name="O'Malley R."/>
            <person name="Daum C."/>
            <person name="Shapiro N."/>
            <person name="Ivanova N."/>
            <person name="Kyrpides N."/>
            <person name="Woyke T."/>
        </authorList>
    </citation>
    <scope>NUCLEOTIDE SEQUENCE [LARGE SCALE GENOMIC DNA]</scope>
    <source>
        <strain evidence="7">AT2.8</strain>
    </source>
</reference>
<dbReference type="EMBL" id="JACCBX010000005">
    <property type="protein sequence ID" value="NYE05732.1"/>
    <property type="molecule type" value="Genomic_DNA"/>
</dbReference>
<evidence type="ECO:0000256" key="4">
    <source>
        <dbReference type="ARBA" id="ARBA00023239"/>
    </source>
</evidence>
<dbReference type="AlphaFoldDB" id="A0A852TAB5"/>
<comment type="pathway">
    <text evidence="1">Carbohydrate acid metabolism.</text>
</comment>
<evidence type="ECO:0000313" key="6">
    <source>
        <dbReference type="EMBL" id="NYE05732.1"/>
    </source>
</evidence>
<keyword evidence="5" id="KW-0119">Carbohydrate metabolism</keyword>
<dbReference type="InterPro" id="IPR013785">
    <property type="entry name" value="Aldolase_TIM"/>
</dbReference>
<accession>A0A852TAB5</accession>
<dbReference type="Gene3D" id="3.20.20.70">
    <property type="entry name" value="Aldolase class I"/>
    <property type="match status" value="1"/>
</dbReference>
<reference evidence="7" key="2">
    <citation type="submission" date="2020-08" db="EMBL/GenBank/DDBJ databases">
        <title>The Agave Microbiome: Exploring the role of microbial communities in plant adaptations to desert environments.</title>
        <authorList>
            <person name="Partida-Martinez L.P."/>
        </authorList>
    </citation>
    <scope>NUCLEOTIDE SEQUENCE [LARGE SCALE GENOMIC DNA]</scope>
    <source>
        <strain evidence="7">AT2.8</strain>
    </source>
</reference>
<evidence type="ECO:0000256" key="5">
    <source>
        <dbReference type="ARBA" id="ARBA00023277"/>
    </source>
</evidence>
<protein>
    <submittedName>
        <fullName evidence="6">2-dehydro-3-deoxyphosphogluconate aldolase/(4S)-4-hydroxy-2-oxoglutarate aldolase</fullName>
        <ecNumber evidence="6">4.1.2.14</ecNumber>
        <ecNumber evidence="6">4.1.3.42</ecNumber>
    </submittedName>
</protein>
<keyword evidence="4 6" id="KW-0456">Lyase</keyword>
<evidence type="ECO:0000256" key="3">
    <source>
        <dbReference type="ARBA" id="ARBA00011233"/>
    </source>
</evidence>
<dbReference type="GO" id="GO:0008675">
    <property type="term" value="F:2-dehydro-3-deoxy-phosphogluconate aldolase activity"/>
    <property type="evidence" value="ECO:0007669"/>
    <property type="project" value="UniProtKB-EC"/>
</dbReference>
<dbReference type="SUPFAM" id="SSF51569">
    <property type="entry name" value="Aldolase"/>
    <property type="match status" value="1"/>
</dbReference>
<dbReference type="PANTHER" id="PTHR30246">
    <property type="entry name" value="2-KETO-3-DEOXY-6-PHOSPHOGLUCONATE ALDOLASE"/>
    <property type="match status" value="1"/>
</dbReference>
<organism evidence="6 7">
    <name type="scientific">Neobacillus niacini</name>
    <dbReference type="NCBI Taxonomy" id="86668"/>
    <lineage>
        <taxon>Bacteria</taxon>
        <taxon>Bacillati</taxon>
        <taxon>Bacillota</taxon>
        <taxon>Bacilli</taxon>
        <taxon>Bacillales</taxon>
        <taxon>Bacillaceae</taxon>
        <taxon>Neobacillus</taxon>
    </lineage>
</organism>
<dbReference type="Proteomes" id="UP000548423">
    <property type="component" value="Unassembled WGS sequence"/>
</dbReference>
<dbReference type="CDD" id="cd00452">
    <property type="entry name" value="KDPG_aldolase"/>
    <property type="match status" value="1"/>
</dbReference>
<dbReference type="GO" id="GO:0106009">
    <property type="term" value="F:(4S)-4-hydroxy-2-oxoglutarate aldolase activity"/>
    <property type="evidence" value="ECO:0007669"/>
    <property type="project" value="UniProtKB-EC"/>
</dbReference>